<keyword evidence="2" id="KW-1185">Reference proteome</keyword>
<gene>
    <name evidence="1" type="ORF">UBAL3_44810055</name>
</gene>
<dbReference type="EMBL" id="GG693852">
    <property type="protein sequence ID" value="EES53918.1"/>
    <property type="molecule type" value="Genomic_DNA"/>
</dbReference>
<sequence>MRYHQSMIKSFRDRETEKVFEGHHSSKIPQNLTRSAERKLRILHRAGSLDDLRIPPGNRLEALKGDRKGQWSLRINDQFRLCFVWTDKDAYEVEIVDYH</sequence>
<protein>
    <submittedName>
        <fullName evidence="1">Plasmid maintenance system killer</fullName>
    </submittedName>
</protein>
<dbReference type="SUPFAM" id="SSF143011">
    <property type="entry name" value="RelE-like"/>
    <property type="match status" value="1"/>
</dbReference>
<dbReference type="Gene3D" id="3.30.2310.20">
    <property type="entry name" value="RelE-like"/>
    <property type="match status" value="1"/>
</dbReference>
<proteinExistence type="predicted"/>
<dbReference type="AlphaFoldDB" id="C6HTZ0"/>
<dbReference type="InterPro" id="IPR035093">
    <property type="entry name" value="RelE/ParE_toxin_dom_sf"/>
</dbReference>
<accession>C6HTZ0</accession>
<dbReference type="PANTHER" id="PTHR40266:SF2">
    <property type="entry name" value="TOXIN HIGB-1"/>
    <property type="match status" value="1"/>
</dbReference>
<reference evidence="1 2" key="1">
    <citation type="journal article" date="2009" name="Appl. Environ. Microbiol.">
        <title>Community genomic and proteomic analyses of chemoautotrophic iron-oxidizing "Leptospirillum rubarum" (Group II) and "Leptospirillum ferrodiazotrophum" (Group III) bacteria in acid mine drainage biofilms.</title>
        <authorList>
            <person name="Goltsman D.S."/>
            <person name="Denef V.J."/>
            <person name="Singer S.W."/>
            <person name="VerBerkmoes N.C."/>
            <person name="Lefsrud M."/>
            <person name="Mueller R.S."/>
            <person name="Dick G.J."/>
            <person name="Sun C.L."/>
            <person name="Wheeler K.E."/>
            <person name="Zemla A."/>
            <person name="Baker B.J."/>
            <person name="Hauser L."/>
            <person name="Land M."/>
            <person name="Shah M.B."/>
            <person name="Thelen M.P."/>
            <person name="Hettich R.L."/>
            <person name="Banfield J.F."/>
        </authorList>
    </citation>
    <scope>NUCLEOTIDE SEQUENCE [LARGE SCALE GENOMIC DNA]</scope>
</reference>
<evidence type="ECO:0000313" key="2">
    <source>
        <dbReference type="Proteomes" id="UP000009374"/>
    </source>
</evidence>
<name>C6HTZ0_9BACT</name>
<evidence type="ECO:0000313" key="1">
    <source>
        <dbReference type="EMBL" id="EES53918.1"/>
    </source>
</evidence>
<dbReference type="Pfam" id="PF05015">
    <property type="entry name" value="HigB-like_toxin"/>
    <property type="match status" value="1"/>
</dbReference>
<dbReference type="InterPro" id="IPR007711">
    <property type="entry name" value="HigB-1"/>
</dbReference>
<organism evidence="1 2">
    <name type="scientific">Leptospirillum ferrodiazotrophum</name>
    <dbReference type="NCBI Taxonomy" id="412449"/>
    <lineage>
        <taxon>Bacteria</taxon>
        <taxon>Pseudomonadati</taxon>
        <taxon>Nitrospirota</taxon>
        <taxon>Nitrospiria</taxon>
        <taxon>Nitrospirales</taxon>
        <taxon>Nitrospiraceae</taxon>
        <taxon>Leptospirillum</taxon>
    </lineage>
</organism>
<dbReference type="Proteomes" id="UP000009374">
    <property type="component" value="Unassembled WGS sequence"/>
</dbReference>
<dbReference type="PANTHER" id="PTHR40266">
    <property type="entry name" value="TOXIN HIGB-1"/>
    <property type="match status" value="1"/>
</dbReference>